<name>A0A9P6XZ10_9FUNG</name>
<keyword evidence="2" id="KW-1185">Reference proteome</keyword>
<accession>A0A9P6XZ10</accession>
<reference evidence="1 2" key="1">
    <citation type="journal article" date="2020" name="Microb. Genom.">
        <title>Genetic diversity of clinical and environmental Mucorales isolates obtained from an investigation of mucormycosis cases among solid organ transplant recipients.</title>
        <authorList>
            <person name="Nguyen M.H."/>
            <person name="Kaul D."/>
            <person name="Muto C."/>
            <person name="Cheng S.J."/>
            <person name="Richter R.A."/>
            <person name="Bruno V.M."/>
            <person name="Liu G."/>
            <person name="Beyhan S."/>
            <person name="Sundermann A.J."/>
            <person name="Mounaud S."/>
            <person name="Pasculle A.W."/>
            <person name="Nierman W.C."/>
            <person name="Driscoll E."/>
            <person name="Cumbie R."/>
            <person name="Clancy C.J."/>
            <person name="Dupont C.L."/>
        </authorList>
    </citation>
    <scope>NUCLEOTIDE SEQUENCE [LARGE SCALE GENOMIC DNA]</scope>
    <source>
        <strain evidence="1 2">GL24</strain>
    </source>
</reference>
<comment type="caution">
    <text evidence="1">The sequence shown here is derived from an EMBL/GenBank/DDBJ whole genome shotgun (WGS) entry which is preliminary data.</text>
</comment>
<dbReference type="EMBL" id="JAANIU010008160">
    <property type="protein sequence ID" value="KAG1535686.1"/>
    <property type="molecule type" value="Genomic_DNA"/>
</dbReference>
<gene>
    <name evidence="1" type="ORF">G6F50_015244</name>
</gene>
<protein>
    <submittedName>
        <fullName evidence="1">Uncharacterized protein</fullName>
    </submittedName>
</protein>
<evidence type="ECO:0000313" key="2">
    <source>
        <dbReference type="Proteomes" id="UP000740926"/>
    </source>
</evidence>
<sequence>MVGSALAADEAMRIGIDRYALHARHRGTVGIADACIGPATGLLAGQGQVHRLVSLQRPGVPAVQVGEVAGHQRRLGKPGSRVVLGVPGDRAGLLDRGRQAGLVQVAGAGAALALAEIDRHRDAAVTGRGPRCS</sequence>
<evidence type="ECO:0000313" key="1">
    <source>
        <dbReference type="EMBL" id="KAG1535686.1"/>
    </source>
</evidence>
<proteinExistence type="predicted"/>
<organism evidence="1 2">
    <name type="scientific">Rhizopus delemar</name>
    <dbReference type="NCBI Taxonomy" id="936053"/>
    <lineage>
        <taxon>Eukaryota</taxon>
        <taxon>Fungi</taxon>
        <taxon>Fungi incertae sedis</taxon>
        <taxon>Mucoromycota</taxon>
        <taxon>Mucoromycotina</taxon>
        <taxon>Mucoromycetes</taxon>
        <taxon>Mucorales</taxon>
        <taxon>Mucorineae</taxon>
        <taxon>Rhizopodaceae</taxon>
        <taxon>Rhizopus</taxon>
    </lineage>
</organism>
<dbReference type="Proteomes" id="UP000740926">
    <property type="component" value="Unassembled WGS sequence"/>
</dbReference>
<dbReference type="AlphaFoldDB" id="A0A9P6XZ10"/>